<dbReference type="Proteomes" id="UP001161406">
    <property type="component" value="Unassembled WGS sequence"/>
</dbReference>
<organism evidence="1 2">
    <name type="scientific">Devosia yakushimensis</name>
    <dbReference type="NCBI Taxonomy" id="470028"/>
    <lineage>
        <taxon>Bacteria</taxon>
        <taxon>Pseudomonadati</taxon>
        <taxon>Pseudomonadota</taxon>
        <taxon>Alphaproteobacteria</taxon>
        <taxon>Hyphomicrobiales</taxon>
        <taxon>Devosiaceae</taxon>
        <taxon>Devosia</taxon>
    </lineage>
</organism>
<reference evidence="1" key="1">
    <citation type="journal article" date="2014" name="Int. J. Syst. Evol. Microbiol.">
        <title>Complete genome of a new Firmicutes species belonging to the dominant human colonic microbiota ('Ruminococcus bicirculans') reveals two chromosomes and a selective capacity to utilize plant glucans.</title>
        <authorList>
            <consortium name="NISC Comparative Sequencing Program"/>
            <person name="Wegmann U."/>
            <person name="Louis P."/>
            <person name="Goesmann A."/>
            <person name="Henrissat B."/>
            <person name="Duncan S.H."/>
            <person name="Flint H.J."/>
        </authorList>
    </citation>
    <scope>NUCLEOTIDE SEQUENCE</scope>
    <source>
        <strain evidence="1">NBRC 103855</strain>
    </source>
</reference>
<proteinExistence type="predicted"/>
<evidence type="ECO:0000313" key="1">
    <source>
        <dbReference type="EMBL" id="GLQ09214.1"/>
    </source>
</evidence>
<reference evidence="1" key="2">
    <citation type="submission" date="2023-01" db="EMBL/GenBank/DDBJ databases">
        <title>Draft genome sequence of Devosia yakushimensis strain NBRC 103855.</title>
        <authorList>
            <person name="Sun Q."/>
            <person name="Mori K."/>
        </authorList>
    </citation>
    <scope>NUCLEOTIDE SEQUENCE</scope>
    <source>
        <strain evidence="1">NBRC 103855</strain>
    </source>
</reference>
<dbReference type="EMBL" id="BSNG01000001">
    <property type="protein sequence ID" value="GLQ09214.1"/>
    <property type="molecule type" value="Genomic_DNA"/>
</dbReference>
<keyword evidence="2" id="KW-1185">Reference proteome</keyword>
<accession>A0ABQ5UAT0</accession>
<comment type="caution">
    <text evidence="1">The sequence shown here is derived from an EMBL/GenBank/DDBJ whole genome shotgun (WGS) entry which is preliminary data.</text>
</comment>
<evidence type="ECO:0000313" key="2">
    <source>
        <dbReference type="Proteomes" id="UP001161406"/>
    </source>
</evidence>
<sequence length="70" mass="7823">MTKAEMAAGLADGRTLIQEEWADFAEIQAINELVAEGLASATRWEWKASYQCERRVITARVLAPQLERAS</sequence>
<protein>
    <submittedName>
        <fullName evidence="1">Uncharacterized protein</fullName>
    </submittedName>
</protein>
<gene>
    <name evidence="1" type="ORF">GCM10007913_11460</name>
</gene>
<name>A0ABQ5UAT0_9HYPH</name>